<dbReference type="Pfam" id="PF10192">
    <property type="entry name" value="GPR180-TMEM145_TM"/>
    <property type="match status" value="1"/>
</dbReference>
<keyword evidence="1" id="KW-1133">Transmembrane helix</keyword>
<dbReference type="PANTHER" id="PTHR23252">
    <property type="entry name" value="INTIMAL THICKNESS RECEPTOR-RELATED"/>
    <property type="match status" value="1"/>
</dbReference>
<dbReference type="Proteomes" id="UP000279307">
    <property type="component" value="Chromosome 2"/>
</dbReference>
<reference evidence="4" key="2">
    <citation type="journal article" date="2018" name="Genome Res.">
        <title>The genomic architecture and molecular evolution of ant odorant receptors.</title>
        <authorList>
            <person name="McKenzie S.K."/>
            <person name="Kronauer D.J.C."/>
        </authorList>
    </citation>
    <scope>NUCLEOTIDE SEQUENCE [LARGE SCALE GENOMIC DNA]</scope>
    <source>
        <strain evidence="4">Clonal line C1</strain>
    </source>
</reference>
<feature type="transmembrane region" description="Helical" evidence="1">
    <location>
        <begin position="286"/>
        <end position="303"/>
    </location>
</feature>
<dbReference type="InterPro" id="IPR047831">
    <property type="entry name" value="GPR180/TMEM145"/>
</dbReference>
<dbReference type="Proteomes" id="UP000053097">
    <property type="component" value="Unassembled WGS sequence"/>
</dbReference>
<gene>
    <name evidence="4" type="ORF">DMN91_002265</name>
    <name evidence="3" type="ORF">X777_13184</name>
</gene>
<dbReference type="GO" id="GO:0007186">
    <property type="term" value="P:G protein-coupled receptor signaling pathway"/>
    <property type="evidence" value="ECO:0007669"/>
    <property type="project" value="InterPro"/>
</dbReference>
<dbReference type="OMA" id="HQFSFEE"/>
<evidence type="ECO:0000313" key="5">
    <source>
        <dbReference type="Proteomes" id="UP000053097"/>
    </source>
</evidence>
<keyword evidence="1" id="KW-0472">Membrane</keyword>
<dbReference type="InterPro" id="IPR019336">
    <property type="entry name" value="GPR180/TMEM145_TM"/>
</dbReference>
<dbReference type="AlphaFoldDB" id="A0A026VY08"/>
<evidence type="ECO:0000256" key="1">
    <source>
        <dbReference type="SAM" id="Phobius"/>
    </source>
</evidence>
<keyword evidence="5" id="KW-1185">Reference proteome</keyword>
<name>A0A026VY08_OOCBI</name>
<proteinExistence type="predicted"/>
<keyword evidence="1" id="KW-0812">Transmembrane</keyword>
<protein>
    <recommendedName>
        <fullName evidence="2">GPR180/TMEM145 transmembrane domain-containing protein</fullName>
    </recommendedName>
</protein>
<reference evidence="4" key="3">
    <citation type="submission" date="2018-07" db="EMBL/GenBank/DDBJ databases">
        <authorList>
            <person name="Mckenzie S.K."/>
            <person name="Kronauer D.J.C."/>
        </authorList>
    </citation>
    <scope>NUCLEOTIDE SEQUENCE</scope>
    <source>
        <strain evidence="4">Clonal line C1</strain>
    </source>
</reference>
<evidence type="ECO:0000259" key="2">
    <source>
        <dbReference type="Pfam" id="PF10192"/>
    </source>
</evidence>
<dbReference type="EMBL" id="QOIP01000002">
    <property type="protein sequence ID" value="RLU26100.1"/>
    <property type="molecule type" value="Genomic_DNA"/>
</dbReference>
<feature type="domain" description="GPR180/TMEM145 transmembrane" evidence="2">
    <location>
        <begin position="290"/>
        <end position="504"/>
    </location>
</feature>
<dbReference type="EMBL" id="KK107578">
    <property type="protein sequence ID" value="EZA48678.1"/>
    <property type="molecule type" value="Genomic_DNA"/>
</dbReference>
<dbReference type="GO" id="GO:0019236">
    <property type="term" value="P:response to pheromone"/>
    <property type="evidence" value="ECO:0007669"/>
    <property type="project" value="InterPro"/>
</dbReference>
<organism evidence="3 5">
    <name type="scientific">Ooceraea biroi</name>
    <name type="common">Clonal raider ant</name>
    <name type="synonym">Cerapachys biroi</name>
    <dbReference type="NCBI Taxonomy" id="2015173"/>
    <lineage>
        <taxon>Eukaryota</taxon>
        <taxon>Metazoa</taxon>
        <taxon>Ecdysozoa</taxon>
        <taxon>Arthropoda</taxon>
        <taxon>Hexapoda</taxon>
        <taxon>Insecta</taxon>
        <taxon>Pterygota</taxon>
        <taxon>Neoptera</taxon>
        <taxon>Endopterygota</taxon>
        <taxon>Hymenoptera</taxon>
        <taxon>Apocrita</taxon>
        <taxon>Aculeata</taxon>
        <taxon>Formicoidea</taxon>
        <taxon>Formicidae</taxon>
        <taxon>Dorylinae</taxon>
        <taxon>Ooceraea</taxon>
    </lineage>
</organism>
<reference evidence="3 5" key="1">
    <citation type="journal article" date="2014" name="Curr. Biol.">
        <title>The genome of the clonal raider ant Cerapachys biroi.</title>
        <authorList>
            <person name="Oxley P.R."/>
            <person name="Ji L."/>
            <person name="Fetter-Pruneda I."/>
            <person name="McKenzie S.K."/>
            <person name="Li C."/>
            <person name="Hu H."/>
            <person name="Zhang G."/>
            <person name="Kronauer D.J."/>
        </authorList>
    </citation>
    <scope>NUCLEOTIDE SEQUENCE [LARGE SCALE GENOMIC DNA]</scope>
</reference>
<dbReference type="OrthoDB" id="45670at2759"/>
<feature type="transmembrane region" description="Helical" evidence="1">
    <location>
        <begin position="423"/>
        <end position="441"/>
    </location>
</feature>
<feature type="transmembrane region" description="Helical" evidence="1">
    <location>
        <begin position="356"/>
        <end position="373"/>
    </location>
</feature>
<evidence type="ECO:0000313" key="3">
    <source>
        <dbReference type="EMBL" id="EZA48678.1"/>
    </source>
</evidence>
<feature type="transmembrane region" description="Helical" evidence="1">
    <location>
        <begin position="385"/>
        <end position="403"/>
    </location>
</feature>
<feature type="transmembrane region" description="Helical" evidence="1">
    <location>
        <begin position="488"/>
        <end position="509"/>
    </location>
</feature>
<evidence type="ECO:0000313" key="4">
    <source>
        <dbReference type="EMBL" id="RLU26100.1"/>
    </source>
</evidence>
<dbReference type="PANTHER" id="PTHR23252:SF43">
    <property type="entry name" value="INTIMAL THICKNESS RELATED RECEPTOR IRP DOMAIN-CONTAINING PROTEIN"/>
    <property type="match status" value="1"/>
</dbReference>
<feature type="transmembrane region" description="Helical" evidence="1">
    <location>
        <begin position="453"/>
        <end position="476"/>
    </location>
</feature>
<feature type="transmembrane region" description="Helical" evidence="1">
    <location>
        <begin position="315"/>
        <end position="336"/>
    </location>
</feature>
<sequence>MPSGNSCVRCRVGRCRGYPSAALDGSLSRGRGDATWRGNLRDRRWKLPSDGSRRMTSAPRRERLNARVLRALGVLFCLLLLWLPDCAHSTHITGTFNTREFFRFLIKFGFQKTDRHRQRDSYGYIFGNVTARADFDVPITLAILDRGHFLEYYGNRTRTDKHAACAYMFNTLKKSSYDPHCNEEGQDFLRRVPCPRDQLCPDEDSVWNIVKGHQFTYVIQDFWQPRFWYMSLVACYRNKTTCQWEYYSKHDELEYDIWLVNGNPNISGLNSLTYQFSYDRQNTIELYLLFFLCYIILVPLQLYAVRLQKHPVTRLFTASLLLEFVAVCLILIHVLKFALDGVGYEQLEVAGDIFDILSRTSFMLLLLLLAKGWAVTRMELTWKPLVFAIWFCYGVVHILLYVWNMTEVDIIEDIDEYQTWPGWFILLFRSAIMIWFLYELRNTMTYEHNTQKLNFLLHFGASSLVWFIYLPIIALIALQVSALWRFKLLLGITYSADCFAYCVMAHLLWPTRSEQYFLLAQGADNGDELDEFNEAPHVLNNYVEPELSKIIT</sequence>
<accession>A0A026VY08</accession>